<dbReference type="eggNOG" id="COG3577">
    <property type="taxonomic scope" value="Bacteria"/>
</dbReference>
<protein>
    <recommendedName>
        <fullName evidence="3">Peptidase A2 domain-containing protein</fullName>
    </recommendedName>
</protein>
<keyword evidence="2" id="KW-1185">Reference proteome</keyword>
<dbReference type="InterPro" id="IPR011990">
    <property type="entry name" value="TPR-like_helical_dom_sf"/>
</dbReference>
<sequence length="383" mass="43504">MLGTGIIAGWWLHHQQPQSVSQNSSNPSFQLKWHNPHSNPGTFHVTEPLWNSTTTEELSMFLMALDENRIDDALVIYQQNERSGSAVFNLLQQNLKEWLSQQDAQISISVLERITQHYYQDERLLTQLVSLYEHQGRLEPAIVTLINLKSFTDNSDTRSGLDERIHLLSRTFFNQQLQLDQLETLLALFQRLSAQEMDYGFYRFALSQIYLATGDNGSAIRELEVLQTHSEFGRQASQQLMALLPPPPVDEEEELPASAIALTPRGGHFLVDVSAGTKETVRLLIDTGASLTTLPSEFLQRLRRKKLAARVGHTHLKTAGGEQFAPIYLLKELHIGHFIVRNLQVAELDLFELGSEGLLGMDVLSQFRFHLDQDKSTLTLHQR</sequence>
<dbReference type="InterPro" id="IPR021109">
    <property type="entry name" value="Peptidase_aspartic_dom_sf"/>
</dbReference>
<dbReference type="SUPFAM" id="SSF50630">
    <property type="entry name" value="Acid proteases"/>
    <property type="match status" value="1"/>
</dbReference>
<name>A0A081N1Z9_9GAMM</name>
<accession>A0A081N1Z9</accession>
<dbReference type="InterPro" id="IPR034122">
    <property type="entry name" value="Retropepsin-like_bacterial"/>
</dbReference>
<dbReference type="Gene3D" id="1.25.40.10">
    <property type="entry name" value="Tetratricopeptide repeat domain"/>
    <property type="match status" value="1"/>
</dbReference>
<dbReference type="CDD" id="cd05483">
    <property type="entry name" value="retropepsin_like_bacteria"/>
    <property type="match status" value="1"/>
</dbReference>
<comment type="caution">
    <text evidence="1">The sequence shown here is derived from an EMBL/GenBank/DDBJ whole genome shotgun (WGS) entry which is preliminary data.</text>
</comment>
<dbReference type="EMBL" id="JOKG01000004">
    <property type="protein sequence ID" value="KEQ12472.1"/>
    <property type="molecule type" value="Genomic_DNA"/>
</dbReference>
<dbReference type="Gene3D" id="2.40.70.10">
    <property type="entry name" value="Acid Proteases"/>
    <property type="match status" value="1"/>
</dbReference>
<reference evidence="1 2" key="1">
    <citation type="submission" date="2014-06" db="EMBL/GenBank/DDBJ databases">
        <title>Whole Genome Sequences of Three Symbiotic Endozoicomonas Bacteria.</title>
        <authorList>
            <person name="Neave M.J."/>
            <person name="Apprill A."/>
            <person name="Voolstra C.R."/>
        </authorList>
    </citation>
    <scope>NUCLEOTIDE SEQUENCE [LARGE SCALE GENOMIC DNA]</scope>
    <source>
        <strain evidence="1 2">LMG 24815</strain>
    </source>
</reference>
<dbReference type="GO" id="GO:0006508">
    <property type="term" value="P:proteolysis"/>
    <property type="evidence" value="ECO:0007669"/>
    <property type="project" value="InterPro"/>
</dbReference>
<dbReference type="AlphaFoldDB" id="A0A081N1Z9"/>
<organism evidence="1 2">
    <name type="scientific">Endozoicomonas montiporae</name>
    <dbReference type="NCBI Taxonomy" id="1027273"/>
    <lineage>
        <taxon>Bacteria</taxon>
        <taxon>Pseudomonadati</taxon>
        <taxon>Pseudomonadota</taxon>
        <taxon>Gammaproteobacteria</taxon>
        <taxon>Oceanospirillales</taxon>
        <taxon>Endozoicomonadaceae</taxon>
        <taxon>Endozoicomonas</taxon>
    </lineage>
</organism>
<dbReference type="InterPro" id="IPR001969">
    <property type="entry name" value="Aspartic_peptidase_AS"/>
</dbReference>
<evidence type="ECO:0008006" key="3">
    <source>
        <dbReference type="Google" id="ProtNLM"/>
    </source>
</evidence>
<dbReference type="Pfam" id="PF13975">
    <property type="entry name" value="gag-asp_proteas"/>
    <property type="match status" value="1"/>
</dbReference>
<dbReference type="SUPFAM" id="SSF48452">
    <property type="entry name" value="TPR-like"/>
    <property type="match status" value="1"/>
</dbReference>
<evidence type="ECO:0000313" key="2">
    <source>
        <dbReference type="Proteomes" id="UP000028006"/>
    </source>
</evidence>
<evidence type="ECO:0000313" key="1">
    <source>
        <dbReference type="EMBL" id="KEQ12472.1"/>
    </source>
</evidence>
<dbReference type="Proteomes" id="UP000028006">
    <property type="component" value="Unassembled WGS sequence"/>
</dbReference>
<dbReference type="GO" id="GO:0004190">
    <property type="term" value="F:aspartic-type endopeptidase activity"/>
    <property type="evidence" value="ECO:0007669"/>
    <property type="project" value="InterPro"/>
</dbReference>
<gene>
    <name evidence="1" type="ORF">GZ77_18295</name>
</gene>
<dbReference type="PROSITE" id="PS00141">
    <property type="entry name" value="ASP_PROTEASE"/>
    <property type="match status" value="1"/>
</dbReference>
<proteinExistence type="predicted"/>